<protein>
    <submittedName>
        <fullName evidence="1">Uncharacterized protein</fullName>
    </submittedName>
</protein>
<dbReference type="EMBL" id="JAMKFB020000022">
    <property type="protein sequence ID" value="KAL0161704.1"/>
    <property type="molecule type" value="Genomic_DNA"/>
</dbReference>
<keyword evidence="2" id="KW-1185">Reference proteome</keyword>
<comment type="caution">
    <text evidence="1">The sequence shown here is derived from an EMBL/GenBank/DDBJ whole genome shotgun (WGS) entry which is preliminary data.</text>
</comment>
<evidence type="ECO:0000313" key="2">
    <source>
        <dbReference type="Proteomes" id="UP001529510"/>
    </source>
</evidence>
<feature type="non-terminal residue" evidence="1">
    <location>
        <position position="51"/>
    </location>
</feature>
<dbReference type="AlphaFoldDB" id="A0ABD0NI81"/>
<dbReference type="Proteomes" id="UP001529510">
    <property type="component" value="Unassembled WGS sequence"/>
</dbReference>
<organism evidence="1 2">
    <name type="scientific">Cirrhinus mrigala</name>
    <name type="common">Mrigala</name>
    <dbReference type="NCBI Taxonomy" id="683832"/>
    <lineage>
        <taxon>Eukaryota</taxon>
        <taxon>Metazoa</taxon>
        <taxon>Chordata</taxon>
        <taxon>Craniata</taxon>
        <taxon>Vertebrata</taxon>
        <taxon>Euteleostomi</taxon>
        <taxon>Actinopterygii</taxon>
        <taxon>Neopterygii</taxon>
        <taxon>Teleostei</taxon>
        <taxon>Ostariophysi</taxon>
        <taxon>Cypriniformes</taxon>
        <taxon>Cyprinidae</taxon>
        <taxon>Labeoninae</taxon>
        <taxon>Labeonini</taxon>
        <taxon>Cirrhinus</taxon>
    </lineage>
</organism>
<name>A0ABD0NI81_CIRMR</name>
<feature type="non-terminal residue" evidence="1">
    <location>
        <position position="1"/>
    </location>
</feature>
<proteinExistence type="predicted"/>
<reference evidence="1 2" key="1">
    <citation type="submission" date="2024-05" db="EMBL/GenBank/DDBJ databases">
        <title>Genome sequencing and assembly of Indian major carp, Cirrhinus mrigala (Hamilton, 1822).</title>
        <authorList>
            <person name="Mohindra V."/>
            <person name="Chowdhury L.M."/>
            <person name="Lal K."/>
            <person name="Jena J.K."/>
        </authorList>
    </citation>
    <scope>NUCLEOTIDE SEQUENCE [LARGE SCALE GENOMIC DNA]</scope>
    <source>
        <strain evidence="1">CM1030</strain>
        <tissue evidence="1">Blood</tissue>
    </source>
</reference>
<evidence type="ECO:0000313" key="1">
    <source>
        <dbReference type="EMBL" id="KAL0161704.1"/>
    </source>
</evidence>
<gene>
    <name evidence="1" type="ORF">M9458_045429</name>
</gene>
<accession>A0ABD0NI81</accession>
<sequence>IPALQFLPWCYLSRRLRRLYSCLFQFNQQGAPRSDVVSAPMLGLCSLPALT</sequence>